<dbReference type="InterPro" id="IPR000182">
    <property type="entry name" value="GNAT_dom"/>
</dbReference>
<keyword evidence="5" id="KW-1185">Reference proteome</keyword>
<evidence type="ECO:0000313" key="4">
    <source>
        <dbReference type="EMBL" id="RMZ74693.1"/>
    </source>
</evidence>
<feature type="domain" description="F-box" evidence="2">
    <location>
        <begin position="37"/>
        <end position="83"/>
    </location>
</feature>
<dbReference type="GO" id="GO:0016747">
    <property type="term" value="F:acyltransferase activity, transferring groups other than amino-acyl groups"/>
    <property type="evidence" value="ECO:0007669"/>
    <property type="project" value="InterPro"/>
</dbReference>
<feature type="region of interest" description="Disordered" evidence="1">
    <location>
        <begin position="842"/>
        <end position="892"/>
    </location>
</feature>
<dbReference type="Proteomes" id="UP000265663">
    <property type="component" value="Unassembled WGS sequence"/>
</dbReference>
<dbReference type="InterPro" id="IPR001810">
    <property type="entry name" value="F-box_dom"/>
</dbReference>
<feature type="compositionally biased region" description="Low complexity" evidence="1">
    <location>
        <begin position="730"/>
        <end position="741"/>
    </location>
</feature>
<feature type="compositionally biased region" description="Basic residues" evidence="1">
    <location>
        <begin position="9"/>
        <end position="21"/>
    </location>
</feature>
<dbReference type="CDD" id="cd09917">
    <property type="entry name" value="F-box_SF"/>
    <property type="match status" value="1"/>
</dbReference>
<dbReference type="Pfam" id="PF04229">
    <property type="entry name" value="GrpB"/>
    <property type="match status" value="1"/>
</dbReference>
<evidence type="ECO:0000259" key="2">
    <source>
        <dbReference type="PROSITE" id="PS50181"/>
    </source>
</evidence>
<dbReference type="PANTHER" id="PTHR34822">
    <property type="entry name" value="GRPB DOMAIN PROTEIN (AFU_ORTHOLOGUE AFUA_1G01530)"/>
    <property type="match status" value="1"/>
</dbReference>
<dbReference type="OrthoDB" id="2522477at2759"/>
<evidence type="ECO:0000313" key="5">
    <source>
        <dbReference type="Proteomes" id="UP000265663"/>
    </source>
</evidence>
<dbReference type="InterPro" id="IPR019194">
    <property type="entry name" value="Tscrpt_elong_fac_Eaf_N"/>
</dbReference>
<dbReference type="Gene3D" id="3.40.630.30">
    <property type="match status" value="1"/>
</dbReference>
<dbReference type="SUPFAM" id="SSF55729">
    <property type="entry name" value="Acyl-CoA N-acyltransferases (Nat)"/>
    <property type="match status" value="1"/>
</dbReference>
<gene>
    <name evidence="4" type="ORF">GMOD_00003766</name>
</gene>
<feature type="region of interest" description="Disordered" evidence="1">
    <location>
        <begin position="689"/>
        <end position="816"/>
    </location>
</feature>
<dbReference type="InterPro" id="IPR043519">
    <property type="entry name" value="NT_sf"/>
</dbReference>
<dbReference type="SUPFAM" id="SSF81301">
    <property type="entry name" value="Nucleotidyltransferase"/>
    <property type="match status" value="1"/>
</dbReference>
<dbReference type="PROSITE" id="PS51186">
    <property type="entry name" value="GNAT"/>
    <property type="match status" value="1"/>
</dbReference>
<feature type="domain" description="N-acetyltransferase" evidence="3">
    <location>
        <begin position="1508"/>
        <end position="1673"/>
    </location>
</feature>
<feature type="compositionally biased region" description="Polar residues" evidence="1">
    <location>
        <begin position="761"/>
        <end position="771"/>
    </location>
</feature>
<protein>
    <submittedName>
        <fullName evidence="4">Arabinogalactan endo-beta-14-galactanase</fullName>
    </submittedName>
</protein>
<feature type="compositionally biased region" description="Polar residues" evidence="1">
    <location>
        <begin position="711"/>
        <end position="720"/>
    </location>
</feature>
<organism evidence="4 5">
    <name type="scientific">Pyrenophora seminiperda CCB06</name>
    <dbReference type="NCBI Taxonomy" id="1302712"/>
    <lineage>
        <taxon>Eukaryota</taxon>
        <taxon>Fungi</taxon>
        <taxon>Dikarya</taxon>
        <taxon>Ascomycota</taxon>
        <taxon>Pezizomycotina</taxon>
        <taxon>Dothideomycetes</taxon>
        <taxon>Pleosporomycetidae</taxon>
        <taxon>Pleosporales</taxon>
        <taxon>Pleosporineae</taxon>
        <taxon>Pleosporaceae</taxon>
        <taxon>Pyrenophora</taxon>
    </lineage>
</organism>
<dbReference type="PROSITE" id="PS50181">
    <property type="entry name" value="FBOX"/>
    <property type="match status" value="1"/>
</dbReference>
<dbReference type="Gene3D" id="3.30.460.10">
    <property type="entry name" value="Beta Polymerase, domain 2"/>
    <property type="match status" value="1"/>
</dbReference>
<feature type="compositionally biased region" description="Basic and acidic residues" evidence="1">
    <location>
        <begin position="879"/>
        <end position="890"/>
    </location>
</feature>
<feature type="region of interest" description="Disordered" evidence="1">
    <location>
        <begin position="1"/>
        <end position="21"/>
    </location>
</feature>
<dbReference type="PANTHER" id="PTHR34822:SF1">
    <property type="entry name" value="GRPB FAMILY PROTEIN"/>
    <property type="match status" value="1"/>
</dbReference>
<sequence length="1708" mass="191245">MPNISFAGAKKRKVHHSSRTFRPAHKEPGITMLGVVESGLLRLVDELILNIIDHIDARDALCSLAATCTRFQGLVEPYIWRDILVVKGEHARRIATALNSRDERTDYVKDLAIRYQDGQRDGISELNHFMGLMGKLRHLHIESPCPNNSEWQAGPVYFDGCSRIDYQNLIASAVYPPLGMQLTLPMLQSLTLHAHGSGHQKFALGRAVAMFRHATLRNITLSCLNFDAGSNEELGISDEEAKSTALRSLALIECNVDVRFLDGILRLPKALKELSIGERLHTFPGCKPSMDPDHRTSSVLFLTALERQASSLQRLTHCGGQIRYLTSRRTDPAGAAKLRSLVNLEYLELGFESHLYYYLREGGFPPGLKTLKMLDSAISINAGPNIDALSVIAYRSLSTLVTDCLPRTLAPDFHLHLKFSDHAFYRLGPLAMAPNQAQSINKLFFDRSATYKIASVLRSYSPNSHFFVSRETFPDGNSFIPPYMYGEQLPVDEIMYDSHDFWRFNGVSYRVMDDEELRNEMQEQMTLRPCKTCRRKGFGLDRCRSLGDGSPCEPCQYGSVVSCEWDDAEDEVSLYNLRIDDAQDSGDKDVFTFTGQKSQLKKSYVLVFDSSNQQATLEPLSSSYTFNLATRNGKDVSSQHAKIYPKKLKDDAHTKDDDDNLFGEAAAADDEGGEADPDNPYDFRHFLSKEKEKRGDESEYKYASSPDYRTGTGSAVNTPQFGARASAASTAPVRKPVAAPAPKKRKTAVANPMVKPKKAQPTPSVRLQRTATDPAPKPKPKPKSKAAEPPASKINNGTLAPDYGIGGGRFRASSNGPISLASAVNSDSELSPMLHARNRHAEEEIDFGDLGGDDAEGEDDDEEDYHDGDIEPMDIGPPVRHETTGHDRKPSMAVDVPIPAAADNDEDDLEELMRKGLESGDSSEESEEDMHSLAFFSLAAVVGASMTPPGLSHHVEGIEVPSAQKTIPAVIVVEENRTYAVKLECAGCPFVSWKQHHEAQWQHPPPNNSLMMLFKLDESNSALLLDDHRIFPLDPMPLHIGAMQVPNDVGKDALDWQMVRDFKSDTPGRMRFPLQYEHGVFRAEEPGSIWLQFNVTGLAFGEDTEPFQLGHKVIQVLLRTEHRDEEYKLSIGDVQVVEAKDMAHAPRMPCGKLAMVKTAFNPAEWDEYGKFGTWKRTWNLVISQLGDYWSDHLEDNMMLLPLLVLLAVGMLIANRLYQSRQQDDRDADTETTLLGRCALPPYADIPVIKIEELKTESRSLERNQIGPFPDRRPKFRAAWANVHKRHLGSRFKPKSLFTPSSRPFVMSVVVEQYNTNWPQQFEKIKAELEHHLQDVDYLTIEHVGSTSVPGLAAKPFIDVDIIVTRDNVQPTMDALIANGKLDYLGELGIVDRHAFKDPSNSTRHNIYVCVDGAAQTRNHLSLRDTLRTNASLRDEYARVKLELAANSTNIVDYIVAKGAIIQKILLASHNFSKEELTAIARANVKGERFGAIKTPRLLLREFVMKDEVGYFQLEGNEQNARYQEWPPRTRQQARQLVLQNIRNHNDIPRTIYELAVENTDGQFIGRVGAKTSQANSDKLPGESTIKPVTRANLWFSFLPSVQGQGFATEAMTTFIDALKERLQDQGKLEMQIECDPRNEPSWKLAERLGFERHSLTKEKEFIKGEWVDSLSLIKVVGDVPLASKHVRRSSKVSTSMRLNTAELFETCH</sequence>
<dbReference type="Pfam" id="PF13302">
    <property type="entry name" value="Acetyltransf_3"/>
    <property type="match status" value="1"/>
</dbReference>
<feature type="compositionally biased region" description="Acidic residues" evidence="1">
    <location>
        <begin position="843"/>
        <end position="872"/>
    </location>
</feature>
<dbReference type="Pfam" id="PF09816">
    <property type="entry name" value="EAF"/>
    <property type="match status" value="1"/>
</dbReference>
<name>A0A3M7MJT5_9PLEO</name>
<evidence type="ECO:0000259" key="3">
    <source>
        <dbReference type="PROSITE" id="PS51186"/>
    </source>
</evidence>
<feature type="compositionally biased region" description="Basic and acidic residues" evidence="1">
    <location>
        <begin position="689"/>
        <end position="700"/>
    </location>
</feature>
<dbReference type="InterPro" id="IPR007344">
    <property type="entry name" value="GrpB/CoaE"/>
</dbReference>
<dbReference type="InterPro" id="IPR016181">
    <property type="entry name" value="Acyl_CoA_acyltransferase"/>
</dbReference>
<evidence type="ECO:0000256" key="1">
    <source>
        <dbReference type="SAM" id="MobiDB-lite"/>
    </source>
</evidence>
<reference evidence="4 5" key="1">
    <citation type="journal article" date="2014" name="PLoS ONE">
        <title>De novo Genome Assembly of the Fungal Plant Pathogen Pyrenophora semeniperda.</title>
        <authorList>
            <person name="Soliai M.M."/>
            <person name="Meyer S.E."/>
            <person name="Udall J.A."/>
            <person name="Elzinga D.E."/>
            <person name="Hermansen R.A."/>
            <person name="Bodily P.M."/>
            <person name="Hart A.A."/>
            <person name="Coleman C.E."/>
        </authorList>
    </citation>
    <scope>NUCLEOTIDE SEQUENCE [LARGE SCALE GENOMIC DNA]</scope>
    <source>
        <strain evidence="4 5">CCB06</strain>
        <tissue evidence="4">Mycelium</tissue>
    </source>
</reference>
<proteinExistence type="predicted"/>
<dbReference type="EMBL" id="KE747844">
    <property type="protein sequence ID" value="RMZ74693.1"/>
    <property type="molecule type" value="Genomic_DNA"/>
</dbReference>
<accession>A0A3M7MJT5</accession>